<dbReference type="OrthoDB" id="999432at2759"/>
<sequence>MVLLGWLWKSCLWGRGLLEKAIHWRIGNGCVPRPFSFKPISPAHTACPRGIWNENVIEQLFLPIDKELIYLIPLGIVNITVLSSLLTFDFMCFLVLVECPCIILSQTQH</sequence>
<feature type="transmembrane region" description="Helical" evidence="1">
    <location>
        <begin position="68"/>
        <end position="97"/>
    </location>
</feature>
<keyword evidence="1" id="KW-0812">Transmembrane</keyword>
<feature type="signal peptide" evidence="2">
    <location>
        <begin position="1"/>
        <end position="18"/>
    </location>
</feature>
<dbReference type="AlphaFoldDB" id="A0A2P5D0X2"/>
<accession>A0A2P5D0X2</accession>
<comment type="caution">
    <text evidence="3">The sequence shown here is derived from an EMBL/GenBank/DDBJ whole genome shotgun (WGS) entry which is preliminary data.</text>
</comment>
<proteinExistence type="predicted"/>
<keyword evidence="4" id="KW-1185">Reference proteome</keyword>
<reference evidence="4" key="1">
    <citation type="submission" date="2016-06" db="EMBL/GenBank/DDBJ databases">
        <title>Parallel loss of symbiosis genes in relatives of nitrogen-fixing non-legume Parasponia.</title>
        <authorList>
            <person name="Van Velzen R."/>
            <person name="Holmer R."/>
            <person name="Bu F."/>
            <person name="Rutten L."/>
            <person name="Van Zeijl A."/>
            <person name="Liu W."/>
            <person name="Santuari L."/>
            <person name="Cao Q."/>
            <person name="Sharma T."/>
            <person name="Shen D."/>
            <person name="Roswanjaya Y."/>
            <person name="Wardhani T."/>
            <person name="Kalhor M.S."/>
            <person name="Jansen J."/>
            <person name="Van den Hoogen J."/>
            <person name="Gungor B."/>
            <person name="Hartog M."/>
            <person name="Hontelez J."/>
            <person name="Verver J."/>
            <person name="Yang W.-C."/>
            <person name="Schijlen E."/>
            <person name="Repin R."/>
            <person name="Schilthuizen M."/>
            <person name="Schranz E."/>
            <person name="Heidstra R."/>
            <person name="Miyata K."/>
            <person name="Fedorova E."/>
            <person name="Kohlen W."/>
            <person name="Bisseling T."/>
            <person name="Smit S."/>
            <person name="Geurts R."/>
        </authorList>
    </citation>
    <scope>NUCLEOTIDE SEQUENCE [LARGE SCALE GENOMIC DNA]</scope>
    <source>
        <strain evidence="4">cv. WU1-14</strain>
    </source>
</reference>
<name>A0A2P5D0X2_PARAD</name>
<evidence type="ECO:0000313" key="4">
    <source>
        <dbReference type="Proteomes" id="UP000237105"/>
    </source>
</evidence>
<keyword evidence="1" id="KW-0472">Membrane</keyword>
<dbReference type="Proteomes" id="UP000237105">
    <property type="component" value="Unassembled WGS sequence"/>
</dbReference>
<organism evidence="3 4">
    <name type="scientific">Parasponia andersonii</name>
    <name type="common">Sponia andersonii</name>
    <dbReference type="NCBI Taxonomy" id="3476"/>
    <lineage>
        <taxon>Eukaryota</taxon>
        <taxon>Viridiplantae</taxon>
        <taxon>Streptophyta</taxon>
        <taxon>Embryophyta</taxon>
        <taxon>Tracheophyta</taxon>
        <taxon>Spermatophyta</taxon>
        <taxon>Magnoliopsida</taxon>
        <taxon>eudicotyledons</taxon>
        <taxon>Gunneridae</taxon>
        <taxon>Pentapetalae</taxon>
        <taxon>rosids</taxon>
        <taxon>fabids</taxon>
        <taxon>Rosales</taxon>
        <taxon>Cannabaceae</taxon>
        <taxon>Parasponia</taxon>
    </lineage>
</organism>
<feature type="chain" id="PRO_5015184246" evidence="2">
    <location>
        <begin position="19"/>
        <end position="109"/>
    </location>
</feature>
<evidence type="ECO:0000313" key="3">
    <source>
        <dbReference type="EMBL" id="PON66907.1"/>
    </source>
</evidence>
<keyword evidence="1" id="KW-1133">Transmembrane helix</keyword>
<gene>
    <name evidence="3" type="ORF">PanWU01x14_106930</name>
</gene>
<dbReference type="EMBL" id="JXTB01000076">
    <property type="protein sequence ID" value="PON66907.1"/>
    <property type="molecule type" value="Genomic_DNA"/>
</dbReference>
<evidence type="ECO:0000256" key="2">
    <source>
        <dbReference type="SAM" id="SignalP"/>
    </source>
</evidence>
<evidence type="ECO:0000256" key="1">
    <source>
        <dbReference type="SAM" id="Phobius"/>
    </source>
</evidence>
<keyword evidence="2" id="KW-0732">Signal</keyword>
<protein>
    <submittedName>
        <fullName evidence="3">Uncharacterized protein</fullName>
    </submittedName>
</protein>